<dbReference type="OrthoDB" id="5358104at2"/>
<protein>
    <recommendedName>
        <fullName evidence="7">RDD domain-containing protein</fullName>
    </recommendedName>
</protein>
<evidence type="ECO:0000256" key="6">
    <source>
        <dbReference type="SAM" id="Phobius"/>
    </source>
</evidence>
<dbReference type="PANTHER" id="PTHR36115">
    <property type="entry name" value="PROLINE-RICH ANTIGEN HOMOLOG-RELATED"/>
    <property type="match status" value="1"/>
</dbReference>
<keyword evidence="9" id="KW-1185">Reference proteome</keyword>
<feature type="transmembrane region" description="Helical" evidence="6">
    <location>
        <begin position="24"/>
        <end position="46"/>
    </location>
</feature>
<evidence type="ECO:0000256" key="4">
    <source>
        <dbReference type="ARBA" id="ARBA00022989"/>
    </source>
</evidence>
<feature type="transmembrane region" description="Helical" evidence="6">
    <location>
        <begin position="67"/>
        <end position="89"/>
    </location>
</feature>
<dbReference type="HOGENOM" id="CLU_053152_5_0_7"/>
<gene>
    <name evidence="8" type="ORF">HMPREF2086_01654</name>
</gene>
<evidence type="ECO:0000256" key="2">
    <source>
        <dbReference type="ARBA" id="ARBA00022475"/>
    </source>
</evidence>
<dbReference type="EMBL" id="AZJI01000007">
    <property type="protein sequence ID" value="ETD22855.1"/>
    <property type="molecule type" value="Genomic_DNA"/>
</dbReference>
<name>V8C745_9HELI</name>
<dbReference type="InterPro" id="IPR051791">
    <property type="entry name" value="Pra-immunoreactive"/>
</dbReference>
<evidence type="ECO:0000259" key="7">
    <source>
        <dbReference type="Pfam" id="PF06271"/>
    </source>
</evidence>
<dbReference type="STRING" id="1357400.HMPREF2086_01654"/>
<organism evidence="8 9">
    <name type="scientific">Helicobacter macacae MIT 99-5501</name>
    <dbReference type="NCBI Taxonomy" id="1357400"/>
    <lineage>
        <taxon>Bacteria</taxon>
        <taxon>Pseudomonadati</taxon>
        <taxon>Campylobacterota</taxon>
        <taxon>Epsilonproteobacteria</taxon>
        <taxon>Campylobacterales</taxon>
        <taxon>Helicobacteraceae</taxon>
        <taxon>Helicobacter</taxon>
    </lineage>
</organism>
<dbReference type="RefSeq" id="WP_023928409.1">
    <property type="nucleotide sequence ID" value="NZ_KI669455.1"/>
</dbReference>
<evidence type="ECO:0000256" key="5">
    <source>
        <dbReference type="ARBA" id="ARBA00023136"/>
    </source>
</evidence>
<reference evidence="8 9" key="1">
    <citation type="journal article" date="2014" name="Genome Announc.">
        <title>Draft genome sequences of six enterohepatic helicobacter species isolated from humans and one from rhesus macaques.</title>
        <authorList>
            <person name="Shen Z."/>
            <person name="Sheh A."/>
            <person name="Young S.K."/>
            <person name="Abouelliel A."/>
            <person name="Ward D.V."/>
            <person name="Earl A.M."/>
            <person name="Fox J.G."/>
        </authorList>
    </citation>
    <scope>NUCLEOTIDE SEQUENCE [LARGE SCALE GENOMIC DNA]</scope>
    <source>
        <strain evidence="8 9">MIT 99-5501</strain>
    </source>
</reference>
<dbReference type="PATRIC" id="fig|1357400.3.peg.2224"/>
<keyword evidence="5 6" id="KW-0472">Membrane</keyword>
<keyword evidence="2" id="KW-1003">Cell membrane</keyword>
<evidence type="ECO:0000256" key="3">
    <source>
        <dbReference type="ARBA" id="ARBA00022692"/>
    </source>
</evidence>
<dbReference type="AlphaFoldDB" id="V8C745"/>
<evidence type="ECO:0000313" key="8">
    <source>
        <dbReference type="EMBL" id="ETD22855.1"/>
    </source>
</evidence>
<evidence type="ECO:0000313" key="9">
    <source>
        <dbReference type="Proteomes" id="UP000018731"/>
    </source>
</evidence>
<keyword evidence="4 6" id="KW-1133">Transmembrane helix</keyword>
<feature type="domain" description="RDD" evidence="7">
    <location>
        <begin position="18"/>
        <end position="149"/>
    </location>
</feature>
<comment type="caution">
    <text evidence="8">The sequence shown here is derived from an EMBL/GenBank/DDBJ whole genome shotgun (WGS) entry which is preliminary data.</text>
</comment>
<accession>V8C745</accession>
<evidence type="ECO:0000256" key="1">
    <source>
        <dbReference type="ARBA" id="ARBA00004651"/>
    </source>
</evidence>
<dbReference type="eggNOG" id="COG1714">
    <property type="taxonomic scope" value="Bacteria"/>
</dbReference>
<dbReference type="InterPro" id="IPR010432">
    <property type="entry name" value="RDD"/>
</dbReference>
<comment type="subcellular location">
    <subcellularLocation>
        <location evidence="1">Cell membrane</location>
        <topology evidence="1">Multi-pass membrane protein</topology>
    </subcellularLocation>
</comment>
<dbReference type="GO" id="GO:0005886">
    <property type="term" value="C:plasma membrane"/>
    <property type="evidence" value="ECO:0007669"/>
    <property type="project" value="UniProtKB-SubCell"/>
</dbReference>
<dbReference type="Proteomes" id="UP000018731">
    <property type="component" value="Unassembled WGS sequence"/>
</dbReference>
<proteinExistence type="predicted"/>
<keyword evidence="3 6" id="KW-0812">Transmembrane</keyword>
<dbReference type="Pfam" id="PF06271">
    <property type="entry name" value="RDD"/>
    <property type="match status" value="1"/>
</dbReference>
<sequence length="158" mass="18177">MSDEQIQEILDREDIQLADIDKRFIAFVLDSLIVSVVVCLLNFGALESINKSLQESNAEQIINAMNPMLLQMFVIDMIYQWIFVAWYGASVGKIVCKIEVVSIDLLDSPSVPKSLLRAFLREVSQIVYYIPFMFALSDSFRRTLYDRLCQSIVIQKKQ</sequence>